<evidence type="ECO:0000313" key="2">
    <source>
        <dbReference type="EMBL" id="JAD67931.1"/>
    </source>
</evidence>
<reference evidence="2" key="2">
    <citation type="journal article" date="2015" name="Data Brief">
        <title>Shoot transcriptome of the giant reed, Arundo donax.</title>
        <authorList>
            <person name="Barrero R.A."/>
            <person name="Guerrero F.D."/>
            <person name="Moolhuijzen P."/>
            <person name="Goolsby J.A."/>
            <person name="Tidwell J."/>
            <person name="Bellgard S.E."/>
            <person name="Bellgard M.I."/>
        </authorList>
    </citation>
    <scope>NUCLEOTIDE SEQUENCE</scope>
    <source>
        <tissue evidence="2">Shoot tissue taken approximately 20 cm above the soil surface</tissue>
    </source>
</reference>
<dbReference type="AlphaFoldDB" id="A0A0A9BX98"/>
<protein>
    <submittedName>
        <fullName evidence="2">Uncharacterized protein</fullName>
    </submittedName>
</protein>
<accession>A0A0A9BX98</accession>
<evidence type="ECO:0000256" key="1">
    <source>
        <dbReference type="SAM" id="MobiDB-lite"/>
    </source>
</evidence>
<name>A0A0A9BX98_ARUDO</name>
<reference evidence="2" key="1">
    <citation type="submission" date="2014-09" db="EMBL/GenBank/DDBJ databases">
        <authorList>
            <person name="Magalhaes I.L.F."/>
            <person name="Oliveira U."/>
            <person name="Santos F.R."/>
            <person name="Vidigal T.H.D.A."/>
            <person name="Brescovit A.D."/>
            <person name="Santos A.J."/>
        </authorList>
    </citation>
    <scope>NUCLEOTIDE SEQUENCE</scope>
    <source>
        <tissue evidence="2">Shoot tissue taken approximately 20 cm above the soil surface</tissue>
    </source>
</reference>
<sequence>MRPNMEDMGSPALQDLHLARHTQPLLDG</sequence>
<feature type="region of interest" description="Disordered" evidence="1">
    <location>
        <begin position="1"/>
        <end position="28"/>
    </location>
</feature>
<dbReference type="EMBL" id="GBRH01229964">
    <property type="protein sequence ID" value="JAD67931.1"/>
    <property type="molecule type" value="Transcribed_RNA"/>
</dbReference>
<organism evidence="2">
    <name type="scientific">Arundo donax</name>
    <name type="common">Giant reed</name>
    <name type="synonym">Donax arundinaceus</name>
    <dbReference type="NCBI Taxonomy" id="35708"/>
    <lineage>
        <taxon>Eukaryota</taxon>
        <taxon>Viridiplantae</taxon>
        <taxon>Streptophyta</taxon>
        <taxon>Embryophyta</taxon>
        <taxon>Tracheophyta</taxon>
        <taxon>Spermatophyta</taxon>
        <taxon>Magnoliopsida</taxon>
        <taxon>Liliopsida</taxon>
        <taxon>Poales</taxon>
        <taxon>Poaceae</taxon>
        <taxon>PACMAD clade</taxon>
        <taxon>Arundinoideae</taxon>
        <taxon>Arundineae</taxon>
        <taxon>Arundo</taxon>
    </lineage>
</organism>
<proteinExistence type="predicted"/>